<keyword evidence="1" id="KW-0812">Transmembrane</keyword>
<protein>
    <submittedName>
        <fullName evidence="2">Uncharacterized protein</fullName>
    </submittedName>
</protein>
<evidence type="ECO:0000313" key="3">
    <source>
        <dbReference type="Proteomes" id="UP000005101"/>
    </source>
</evidence>
<dbReference type="Proteomes" id="UP000005101">
    <property type="component" value="Unassembled WGS sequence"/>
</dbReference>
<keyword evidence="1" id="KW-1133">Transmembrane helix</keyword>
<gene>
    <name evidence="2" type="ORF">BFAG_01880</name>
</gene>
<name>A0ABN0BJT6_BACFG</name>
<dbReference type="EMBL" id="EQ973213">
    <property type="protein sequence ID" value="EFR53185.1"/>
    <property type="molecule type" value="Genomic_DNA"/>
</dbReference>
<keyword evidence="3" id="KW-1185">Reference proteome</keyword>
<evidence type="ECO:0000313" key="2">
    <source>
        <dbReference type="EMBL" id="EFR53185.1"/>
    </source>
</evidence>
<reference evidence="2 3" key="1">
    <citation type="submission" date="2008-12" db="EMBL/GenBank/DDBJ databases">
        <title>Annotation of Bacteroides fragilis strain 3_1_12.</title>
        <authorList>
            <consortium name="The Broad Institute Genome Sequencing Platform"/>
            <person name="Ward D."/>
            <person name="Young S.K."/>
            <person name="Kodira C.D."/>
            <person name="Zeng Q."/>
            <person name="Koehrsen M."/>
            <person name="Alvarado L."/>
            <person name="Berlin A."/>
            <person name="Borenstein D."/>
            <person name="Chen Z."/>
            <person name="Engels R."/>
            <person name="Freedman E."/>
            <person name="Gellesch M."/>
            <person name="Goldberg J."/>
            <person name="Griggs A."/>
            <person name="Gujja S."/>
            <person name="Heiman D."/>
            <person name="Hepburn T."/>
            <person name="Howarth C."/>
            <person name="Jen D."/>
            <person name="Larson L."/>
            <person name="Lewis B."/>
            <person name="Mehta T."/>
            <person name="Park D."/>
            <person name="Pearson M."/>
            <person name="Roberts A."/>
            <person name="Saif S."/>
            <person name="Shea T."/>
            <person name="Shenoy N."/>
            <person name="Sisk P."/>
            <person name="Stolte C."/>
            <person name="Sykes S."/>
            <person name="Walk T."/>
            <person name="White J."/>
            <person name="Yandava C."/>
            <person name="Allen-Vercoe E."/>
            <person name="Strauss J."/>
            <person name="Ambrose C."/>
            <person name="Lander E."/>
            <person name="Nusbaum C."/>
            <person name="Galagan J."/>
            <person name="Birren B."/>
        </authorList>
    </citation>
    <scope>NUCLEOTIDE SEQUENCE [LARGE SCALE GENOMIC DNA]</scope>
    <source>
        <strain evidence="2 3">3_1_12</strain>
    </source>
</reference>
<evidence type="ECO:0000256" key="1">
    <source>
        <dbReference type="SAM" id="Phobius"/>
    </source>
</evidence>
<sequence>MYVNEMHHSTCNFFQEFLKKDWMLKKITFSVPSDNPGLLFQTFFSIKLCFIILYSWSIT</sequence>
<proteinExistence type="predicted"/>
<organism evidence="2 3">
    <name type="scientific">Bacteroides fragilis 3_1_12</name>
    <dbReference type="NCBI Taxonomy" id="457424"/>
    <lineage>
        <taxon>Bacteria</taxon>
        <taxon>Pseudomonadati</taxon>
        <taxon>Bacteroidota</taxon>
        <taxon>Bacteroidia</taxon>
        <taxon>Bacteroidales</taxon>
        <taxon>Bacteroidaceae</taxon>
        <taxon>Bacteroides</taxon>
    </lineage>
</organism>
<keyword evidence="1" id="KW-0472">Membrane</keyword>
<feature type="transmembrane region" description="Helical" evidence="1">
    <location>
        <begin position="38"/>
        <end position="56"/>
    </location>
</feature>
<accession>A0ABN0BJT6</accession>